<proteinExistence type="inferred from homology"/>
<feature type="signal peptide" evidence="18">
    <location>
        <begin position="1"/>
        <end position="25"/>
    </location>
</feature>
<evidence type="ECO:0000256" key="16">
    <source>
        <dbReference type="SAM" id="Coils"/>
    </source>
</evidence>
<keyword evidence="8" id="KW-0442">Lipid degradation</keyword>
<evidence type="ECO:0000313" key="20">
    <source>
        <dbReference type="Proteomes" id="UP000283077"/>
    </source>
</evidence>
<protein>
    <recommendedName>
        <fullName evidence="4">Lipase chaperone</fullName>
    </recommendedName>
    <alternativeName>
        <fullName evidence="15">Lipase foldase</fullName>
    </alternativeName>
    <alternativeName>
        <fullName evidence="13">Lipase helper protein</fullName>
    </alternativeName>
    <alternativeName>
        <fullName evidence="14">Lipase modulator</fullName>
    </alternativeName>
</protein>
<dbReference type="GO" id="GO:0006457">
    <property type="term" value="P:protein folding"/>
    <property type="evidence" value="ECO:0007669"/>
    <property type="project" value="InterPro"/>
</dbReference>
<dbReference type="AlphaFoldDB" id="A0A437R5R1"/>
<evidence type="ECO:0000256" key="17">
    <source>
        <dbReference type="SAM" id="MobiDB-lite"/>
    </source>
</evidence>
<keyword evidence="16" id="KW-0175">Coiled coil</keyword>
<feature type="coiled-coil region" evidence="16">
    <location>
        <begin position="128"/>
        <end position="155"/>
    </location>
</feature>
<feature type="chain" id="PRO_5019011806" description="Lipase chaperone" evidence="18">
    <location>
        <begin position="26"/>
        <end position="329"/>
    </location>
</feature>
<keyword evidence="9" id="KW-1133">Transmembrane helix</keyword>
<dbReference type="GO" id="GO:0016042">
    <property type="term" value="P:lipid catabolic process"/>
    <property type="evidence" value="ECO:0007669"/>
    <property type="project" value="UniProtKB-KW"/>
</dbReference>
<dbReference type="Pfam" id="PF03280">
    <property type="entry name" value="Lipase_chap"/>
    <property type="match status" value="1"/>
</dbReference>
<sequence length="329" mass="37392">MKNKLGVAGLTLLAVSAMFWWQPPAADDLTMDDPSPVPATQHQPATTVTPADPMQSATTMALVPEEESLVSTRERKAEQLRQQVSEYRRLHQAQPGNLQAWLDRLWQQCRDIEASKCQPLADLASELSSAELAELQRLLKNYQQYQQQLSQLTMSTDLTSLQRFEQVKTLRQQLFGALTETLFGQEHQYAAYQFAVQDLQDNEAPHLSVSQRLDKLAQLQQQLRSAEPGLISPDSAYQQALLLLGDLPPAERADWQQQLRARYFGKDAAAVEAFETLQHQQQVRMQAYQTELLQLEQHFATLKSQQADASWQHQYAQALTALRLKHFPD</sequence>
<evidence type="ECO:0000256" key="6">
    <source>
        <dbReference type="ARBA" id="ARBA00022519"/>
    </source>
</evidence>
<comment type="function">
    <text evidence="1">May be involved in the folding of the extracellular lipase during its passage through the periplasm.</text>
</comment>
<dbReference type="GO" id="GO:0005886">
    <property type="term" value="C:plasma membrane"/>
    <property type="evidence" value="ECO:0007669"/>
    <property type="project" value="UniProtKB-SubCell"/>
</dbReference>
<keyword evidence="5" id="KW-1003">Cell membrane</keyword>
<dbReference type="InterPro" id="IPR004961">
    <property type="entry name" value="Lipase_chaperone"/>
</dbReference>
<keyword evidence="12" id="KW-0143">Chaperone</keyword>
<evidence type="ECO:0000256" key="9">
    <source>
        <dbReference type="ARBA" id="ARBA00022989"/>
    </source>
</evidence>
<evidence type="ECO:0000256" key="4">
    <source>
        <dbReference type="ARBA" id="ARBA00019692"/>
    </source>
</evidence>
<evidence type="ECO:0000256" key="5">
    <source>
        <dbReference type="ARBA" id="ARBA00022475"/>
    </source>
</evidence>
<evidence type="ECO:0000256" key="14">
    <source>
        <dbReference type="ARBA" id="ARBA00031542"/>
    </source>
</evidence>
<evidence type="ECO:0000256" key="3">
    <source>
        <dbReference type="ARBA" id="ARBA00010358"/>
    </source>
</evidence>
<comment type="subcellular location">
    <subcellularLocation>
        <location evidence="2">Cell inner membrane</location>
        <topology evidence="2">Single-pass membrane protein</topology>
        <orientation evidence="2">Periplasmic side</orientation>
    </subcellularLocation>
</comment>
<keyword evidence="10" id="KW-0443">Lipid metabolism</keyword>
<evidence type="ECO:0000256" key="1">
    <source>
        <dbReference type="ARBA" id="ARBA00003280"/>
    </source>
</evidence>
<feature type="region of interest" description="Disordered" evidence="17">
    <location>
        <begin position="30"/>
        <end position="53"/>
    </location>
</feature>
<keyword evidence="18" id="KW-0732">Signal</keyword>
<dbReference type="GO" id="GO:0051082">
    <property type="term" value="F:unfolded protein binding"/>
    <property type="evidence" value="ECO:0007669"/>
    <property type="project" value="InterPro"/>
</dbReference>
<dbReference type="SUPFAM" id="SSF158855">
    <property type="entry name" value="Lipase chaperone-like"/>
    <property type="match status" value="1"/>
</dbReference>
<keyword evidence="6" id="KW-0997">Cell inner membrane</keyword>
<dbReference type="EMBL" id="SACS01000001">
    <property type="protein sequence ID" value="RVU42007.1"/>
    <property type="molecule type" value="Genomic_DNA"/>
</dbReference>
<accession>A0A437R5R1</accession>
<evidence type="ECO:0000256" key="15">
    <source>
        <dbReference type="ARBA" id="ARBA00033028"/>
    </source>
</evidence>
<keyword evidence="20" id="KW-1185">Reference proteome</keyword>
<reference evidence="19 20" key="1">
    <citation type="submission" date="2019-01" db="EMBL/GenBank/DDBJ databases">
        <authorList>
            <person name="Chen W.-M."/>
        </authorList>
    </citation>
    <scope>NUCLEOTIDE SEQUENCE [LARGE SCALE GENOMIC DNA]</scope>
    <source>
        <strain evidence="19 20">KYPC3</strain>
    </source>
</reference>
<evidence type="ECO:0000256" key="11">
    <source>
        <dbReference type="ARBA" id="ARBA00023136"/>
    </source>
</evidence>
<organism evidence="19 20">
    <name type="scientific">Rheinheimera riviphila</name>
    <dbReference type="NCBI Taxonomy" id="1834037"/>
    <lineage>
        <taxon>Bacteria</taxon>
        <taxon>Pseudomonadati</taxon>
        <taxon>Pseudomonadota</taxon>
        <taxon>Gammaproteobacteria</taxon>
        <taxon>Chromatiales</taxon>
        <taxon>Chromatiaceae</taxon>
        <taxon>Rheinheimera</taxon>
    </lineage>
</organism>
<dbReference type="OrthoDB" id="6684597at2"/>
<dbReference type="Proteomes" id="UP000283077">
    <property type="component" value="Unassembled WGS sequence"/>
</dbReference>
<comment type="caution">
    <text evidence="19">The sequence shown here is derived from an EMBL/GenBank/DDBJ whole genome shotgun (WGS) entry which is preliminary data.</text>
</comment>
<evidence type="ECO:0000313" key="19">
    <source>
        <dbReference type="EMBL" id="RVU42007.1"/>
    </source>
</evidence>
<keyword evidence="7" id="KW-0812">Transmembrane</keyword>
<keyword evidence="11" id="KW-0472">Membrane</keyword>
<gene>
    <name evidence="19" type="ORF">EOE67_02140</name>
</gene>
<evidence type="ECO:0000256" key="7">
    <source>
        <dbReference type="ARBA" id="ARBA00022692"/>
    </source>
</evidence>
<evidence type="ECO:0000256" key="18">
    <source>
        <dbReference type="SAM" id="SignalP"/>
    </source>
</evidence>
<evidence type="ECO:0000256" key="10">
    <source>
        <dbReference type="ARBA" id="ARBA00023098"/>
    </source>
</evidence>
<comment type="similarity">
    <text evidence="3">Belongs to the lipase chaperone family.</text>
</comment>
<dbReference type="RefSeq" id="WP_127697384.1">
    <property type="nucleotide sequence ID" value="NZ_SACS01000001.1"/>
</dbReference>
<evidence type="ECO:0000256" key="2">
    <source>
        <dbReference type="ARBA" id="ARBA00004383"/>
    </source>
</evidence>
<feature type="compositionally biased region" description="Polar residues" evidence="17">
    <location>
        <begin position="38"/>
        <end position="53"/>
    </location>
</feature>
<evidence type="ECO:0000256" key="13">
    <source>
        <dbReference type="ARBA" id="ARBA00030948"/>
    </source>
</evidence>
<evidence type="ECO:0000256" key="12">
    <source>
        <dbReference type="ARBA" id="ARBA00023186"/>
    </source>
</evidence>
<evidence type="ECO:0000256" key="8">
    <source>
        <dbReference type="ARBA" id="ARBA00022963"/>
    </source>
</evidence>
<name>A0A437R5R1_9GAMM</name>